<comment type="function">
    <text evidence="5">Methylates the class 1 translation termination release factors RF1/PrfA and RF2/PrfB on the glutamine residue of the universally conserved GGQ motif.</text>
</comment>
<dbReference type="InterPro" id="IPR007848">
    <property type="entry name" value="Small_mtfrase_dom"/>
</dbReference>
<reference evidence="7" key="1">
    <citation type="submission" date="2020-10" db="EMBL/GenBank/DDBJ databases">
        <authorList>
            <person name="Gilroy R."/>
        </authorList>
    </citation>
    <scope>NUCLEOTIDE SEQUENCE</scope>
    <source>
        <strain evidence="7">CHK183-6373</strain>
    </source>
</reference>
<dbReference type="InterPro" id="IPR050320">
    <property type="entry name" value="N5-glutamine_MTase"/>
</dbReference>
<evidence type="ECO:0000256" key="4">
    <source>
        <dbReference type="ARBA" id="ARBA00048391"/>
    </source>
</evidence>
<comment type="caution">
    <text evidence="5">Lacks conserved residue(s) required for the propagation of feature annotation.</text>
</comment>
<dbReference type="InterPro" id="IPR019874">
    <property type="entry name" value="RF_methyltr_PrmC"/>
</dbReference>
<dbReference type="PROSITE" id="PS00092">
    <property type="entry name" value="N6_MTASE"/>
    <property type="match status" value="1"/>
</dbReference>
<feature type="binding site" evidence="5">
    <location>
        <begin position="160"/>
        <end position="163"/>
    </location>
    <ligand>
        <name>substrate</name>
    </ligand>
</feature>
<dbReference type="SUPFAM" id="SSF53335">
    <property type="entry name" value="S-adenosyl-L-methionine-dependent methyltransferases"/>
    <property type="match status" value="1"/>
</dbReference>
<gene>
    <name evidence="5 7" type="primary">prmC</name>
    <name evidence="7" type="ORF">IAA64_03240</name>
</gene>
<dbReference type="Gene3D" id="1.10.8.10">
    <property type="entry name" value="DNA helicase RuvA subunit, C-terminal domain"/>
    <property type="match status" value="1"/>
</dbReference>
<dbReference type="PANTHER" id="PTHR18895">
    <property type="entry name" value="HEMK METHYLTRANSFERASE"/>
    <property type="match status" value="1"/>
</dbReference>
<accession>A0A9D1P7B2</accession>
<dbReference type="InterPro" id="IPR002052">
    <property type="entry name" value="DNA_methylase_N6_adenine_CS"/>
</dbReference>
<organism evidence="7 8">
    <name type="scientific">Candidatus Ornithocaccomicrobium faecavium</name>
    <dbReference type="NCBI Taxonomy" id="2840890"/>
    <lineage>
        <taxon>Bacteria</taxon>
        <taxon>Bacillati</taxon>
        <taxon>Bacillota</taxon>
        <taxon>Clostridia</taxon>
        <taxon>Candidatus Ornithocaccomicrobium</taxon>
    </lineage>
</organism>
<dbReference type="Proteomes" id="UP000886884">
    <property type="component" value="Unassembled WGS sequence"/>
</dbReference>
<dbReference type="HAMAP" id="MF_02126">
    <property type="entry name" value="RF_methyltr_PrmC"/>
    <property type="match status" value="1"/>
</dbReference>
<feature type="binding site" evidence="5">
    <location>
        <position position="160"/>
    </location>
    <ligand>
        <name>S-adenosyl-L-methionine</name>
        <dbReference type="ChEBI" id="CHEBI:59789"/>
    </ligand>
</feature>
<dbReference type="GO" id="GO:0102559">
    <property type="term" value="F:peptide chain release factor N(5)-glutamine methyltransferase activity"/>
    <property type="evidence" value="ECO:0007669"/>
    <property type="project" value="UniProtKB-EC"/>
</dbReference>
<name>A0A9D1P7B2_9FIRM</name>
<evidence type="ECO:0000313" key="7">
    <source>
        <dbReference type="EMBL" id="HIV26959.1"/>
    </source>
</evidence>
<dbReference type="InterPro" id="IPR004556">
    <property type="entry name" value="HemK-like"/>
</dbReference>
<dbReference type="EC" id="2.1.1.297" evidence="5"/>
<keyword evidence="2 5" id="KW-0808">Transferase</keyword>
<comment type="catalytic activity">
    <reaction evidence="4 5">
        <text>L-glutaminyl-[peptide chain release factor] + S-adenosyl-L-methionine = N(5)-methyl-L-glutaminyl-[peptide chain release factor] + S-adenosyl-L-homocysteine + H(+)</text>
        <dbReference type="Rhea" id="RHEA:42896"/>
        <dbReference type="Rhea" id="RHEA-COMP:10271"/>
        <dbReference type="Rhea" id="RHEA-COMP:10272"/>
        <dbReference type="ChEBI" id="CHEBI:15378"/>
        <dbReference type="ChEBI" id="CHEBI:30011"/>
        <dbReference type="ChEBI" id="CHEBI:57856"/>
        <dbReference type="ChEBI" id="CHEBI:59789"/>
        <dbReference type="ChEBI" id="CHEBI:61891"/>
        <dbReference type="EC" id="2.1.1.297"/>
    </reaction>
</comment>
<dbReference type="GO" id="GO:0003676">
    <property type="term" value="F:nucleic acid binding"/>
    <property type="evidence" value="ECO:0007669"/>
    <property type="project" value="InterPro"/>
</dbReference>
<dbReference type="InterPro" id="IPR029063">
    <property type="entry name" value="SAM-dependent_MTases_sf"/>
</dbReference>
<dbReference type="NCBIfam" id="TIGR00536">
    <property type="entry name" value="hemK_fam"/>
    <property type="match status" value="1"/>
</dbReference>
<evidence type="ECO:0000256" key="1">
    <source>
        <dbReference type="ARBA" id="ARBA00022603"/>
    </source>
</evidence>
<feature type="domain" description="Methyltransferase small" evidence="6">
    <location>
        <begin position="86"/>
        <end position="167"/>
    </location>
</feature>
<dbReference type="Gene3D" id="3.40.50.150">
    <property type="entry name" value="Vaccinia Virus protein VP39"/>
    <property type="match status" value="1"/>
</dbReference>
<dbReference type="NCBIfam" id="TIGR03534">
    <property type="entry name" value="RF_mod_PrmC"/>
    <property type="match status" value="1"/>
</dbReference>
<comment type="similarity">
    <text evidence="5">Belongs to the protein N5-glutamine methyltransferase family. PrmC subfamily.</text>
</comment>
<dbReference type="AlphaFoldDB" id="A0A9D1P7B2"/>
<keyword evidence="3 5" id="KW-0949">S-adenosyl-L-methionine</keyword>
<evidence type="ECO:0000259" key="6">
    <source>
        <dbReference type="Pfam" id="PF05175"/>
    </source>
</evidence>
<keyword evidence="1 5" id="KW-0489">Methyltransferase</keyword>
<sequence>MTLEEIAARLRRADIPNARLEARWLLGDAPDEATLAEWVRRREAGEPLQYVEGFAFFMGRRFRVDERVLIPRPDTEILAERALQYLEALPVPRVLDLCTGSGALAVTIAAQRPDARVVACDISEEALCVARENAAGLNVSFARGDLFAAVEGAFDVIVCNPPYLTAEDMLSLQREVRYEPALALRGGADGLDFYRRIARELPVRLRRAAFFEVGAGQARDVAQILRAALPGRCEIARDLAGIERVVSIERI</sequence>
<feature type="binding site" evidence="5">
    <location>
        <position position="121"/>
    </location>
    <ligand>
        <name>S-adenosyl-L-methionine</name>
        <dbReference type="ChEBI" id="CHEBI:59789"/>
    </ligand>
</feature>
<evidence type="ECO:0000256" key="5">
    <source>
        <dbReference type="HAMAP-Rule" id="MF_02126"/>
    </source>
</evidence>
<dbReference type="PANTHER" id="PTHR18895:SF74">
    <property type="entry name" value="MTRF1L RELEASE FACTOR GLUTAMINE METHYLTRANSFERASE"/>
    <property type="match status" value="1"/>
</dbReference>
<dbReference type="EMBL" id="DVOT01000058">
    <property type="protein sequence ID" value="HIV26959.1"/>
    <property type="molecule type" value="Genomic_DNA"/>
</dbReference>
<comment type="caution">
    <text evidence="7">The sequence shown here is derived from an EMBL/GenBank/DDBJ whole genome shotgun (WGS) entry which is preliminary data.</text>
</comment>
<evidence type="ECO:0000256" key="2">
    <source>
        <dbReference type="ARBA" id="ARBA00022679"/>
    </source>
</evidence>
<dbReference type="Pfam" id="PF05175">
    <property type="entry name" value="MTS"/>
    <property type="match status" value="1"/>
</dbReference>
<dbReference type="GO" id="GO:0032259">
    <property type="term" value="P:methylation"/>
    <property type="evidence" value="ECO:0007669"/>
    <property type="project" value="UniProtKB-KW"/>
</dbReference>
<evidence type="ECO:0000313" key="8">
    <source>
        <dbReference type="Proteomes" id="UP000886884"/>
    </source>
</evidence>
<evidence type="ECO:0000256" key="3">
    <source>
        <dbReference type="ARBA" id="ARBA00022691"/>
    </source>
</evidence>
<protein>
    <recommendedName>
        <fullName evidence="5">Release factor glutamine methyltransferase</fullName>
        <shortName evidence="5">RF MTase</shortName>
        <ecNumber evidence="5">2.1.1.297</ecNumber>
    </recommendedName>
    <alternativeName>
        <fullName evidence="5">N5-glutamine methyltransferase PrmC</fullName>
    </alternativeName>
    <alternativeName>
        <fullName evidence="5">Protein-(glutamine-N5) MTase PrmC</fullName>
    </alternativeName>
    <alternativeName>
        <fullName evidence="5">Protein-glutamine N-methyltransferase PrmC</fullName>
    </alternativeName>
</protein>
<dbReference type="CDD" id="cd02440">
    <property type="entry name" value="AdoMet_MTases"/>
    <property type="match status" value="1"/>
</dbReference>
<reference evidence="7" key="2">
    <citation type="journal article" date="2021" name="PeerJ">
        <title>Extensive microbial diversity within the chicken gut microbiome revealed by metagenomics and culture.</title>
        <authorList>
            <person name="Gilroy R."/>
            <person name="Ravi A."/>
            <person name="Getino M."/>
            <person name="Pursley I."/>
            <person name="Horton D.L."/>
            <person name="Alikhan N.F."/>
            <person name="Baker D."/>
            <person name="Gharbi K."/>
            <person name="Hall N."/>
            <person name="Watson M."/>
            <person name="Adriaenssens E.M."/>
            <person name="Foster-Nyarko E."/>
            <person name="Jarju S."/>
            <person name="Secka A."/>
            <person name="Antonio M."/>
            <person name="Oren A."/>
            <person name="Chaudhuri R.R."/>
            <person name="La Ragione R."/>
            <person name="Hildebrand F."/>
            <person name="Pallen M.J."/>
        </authorList>
    </citation>
    <scope>NUCLEOTIDE SEQUENCE</scope>
    <source>
        <strain evidence="7">CHK183-6373</strain>
    </source>
</reference>
<proteinExistence type="inferred from homology"/>